<dbReference type="CDD" id="cd20620">
    <property type="entry name" value="CYP132-like"/>
    <property type="match status" value="1"/>
</dbReference>
<reference evidence="9" key="1">
    <citation type="journal article" date="2023" name="Int. J. Syst. Evol. Microbiol.">
        <title>Collibacillus ludicampi gen. nov., sp. nov., a new soil bacterium of the family Alicyclobacillaceae.</title>
        <authorList>
            <person name="Jojima T."/>
            <person name="Ioku Y."/>
            <person name="Fukuta Y."/>
            <person name="Shirasaka N."/>
            <person name="Matsumura Y."/>
            <person name="Mori M."/>
        </authorList>
    </citation>
    <scope>NUCLEOTIDE SEQUENCE</scope>
    <source>
        <strain evidence="9">TP075</strain>
    </source>
</reference>
<keyword evidence="2 7" id="KW-0349">Heme</keyword>
<dbReference type="GO" id="GO:0020037">
    <property type="term" value="F:heme binding"/>
    <property type="evidence" value="ECO:0007669"/>
    <property type="project" value="InterPro"/>
</dbReference>
<dbReference type="PRINTS" id="PR00463">
    <property type="entry name" value="EP450I"/>
</dbReference>
<evidence type="ECO:0000256" key="4">
    <source>
        <dbReference type="ARBA" id="ARBA00023002"/>
    </source>
</evidence>
<evidence type="ECO:0000313" key="10">
    <source>
        <dbReference type="Proteomes" id="UP001057291"/>
    </source>
</evidence>
<proteinExistence type="inferred from homology"/>
<evidence type="ECO:0000256" key="5">
    <source>
        <dbReference type="ARBA" id="ARBA00023004"/>
    </source>
</evidence>
<evidence type="ECO:0000256" key="2">
    <source>
        <dbReference type="ARBA" id="ARBA00022617"/>
    </source>
</evidence>
<gene>
    <name evidence="9" type="ORF">DNHGIG_28600</name>
</gene>
<dbReference type="EMBL" id="BOQE01000001">
    <property type="protein sequence ID" value="GIM47311.1"/>
    <property type="molecule type" value="Genomic_DNA"/>
</dbReference>
<dbReference type="PRINTS" id="PR00385">
    <property type="entry name" value="P450"/>
</dbReference>
<dbReference type="RefSeq" id="WP_282200310.1">
    <property type="nucleotide sequence ID" value="NZ_BOQE01000001.1"/>
</dbReference>
<dbReference type="InterPro" id="IPR050196">
    <property type="entry name" value="Cytochrome_P450_Monoox"/>
</dbReference>
<evidence type="ECO:0000256" key="7">
    <source>
        <dbReference type="PIRSR" id="PIRSR602401-1"/>
    </source>
</evidence>
<dbReference type="InterPro" id="IPR001128">
    <property type="entry name" value="Cyt_P450"/>
</dbReference>
<dbReference type="Pfam" id="PF00067">
    <property type="entry name" value="p450"/>
    <property type="match status" value="1"/>
</dbReference>
<keyword evidence="10" id="KW-1185">Reference proteome</keyword>
<name>A0AAV4LHM3_9BACL</name>
<evidence type="ECO:0000256" key="8">
    <source>
        <dbReference type="RuleBase" id="RU000461"/>
    </source>
</evidence>
<sequence length="437" mass="50644">MVQLAKNAPVVGSFEEFVRDPLTLLVKARDVGDVVKLVSAEIEYPYLVSNPDMIHEVLITKHDSFIKSKNLQVLKLWVGEGILTSEGERHRKDRQVMQPFFNMKHISAYAPTMVKFTEKMLTRWQDGEIRDITKEMMDVTLEIITDTMFGTSVIDKNENGLRELIDEGHRLITEKIRMEGHEPPEETQKRNLALQQGLERLNQIIYAIIEERRNQPENKRHDLLSSLLRTGMTDKQLRDQVITIFLAGHETTANTLAWTWYLLSQHPEVEKKFHEELRRVLNCQAPTYESLTDLTYTRMIIQESMRLYPAAWSIGRIAKEDVVIGEYEFKKGEWFMMSQYAVHRDPKWYKNPDEFIPERFTGDFLKTIPTYAYFPFGGGPRVCIGNNFALMEATLLLATIGQQFKLELAEGAVVEPEPLITLVPKGLRMRVLKRLLT</sequence>
<evidence type="ECO:0000256" key="3">
    <source>
        <dbReference type="ARBA" id="ARBA00022723"/>
    </source>
</evidence>
<keyword evidence="5 7" id="KW-0408">Iron</keyword>
<keyword evidence="3 7" id="KW-0479">Metal-binding</keyword>
<dbReference type="InterPro" id="IPR017972">
    <property type="entry name" value="Cyt_P450_CS"/>
</dbReference>
<comment type="caution">
    <text evidence="9">The sequence shown here is derived from an EMBL/GenBank/DDBJ whole genome shotgun (WGS) entry which is preliminary data.</text>
</comment>
<organism evidence="9 10">
    <name type="scientific">Collibacillus ludicampi</name>
    <dbReference type="NCBI Taxonomy" id="2771369"/>
    <lineage>
        <taxon>Bacteria</taxon>
        <taxon>Bacillati</taxon>
        <taxon>Bacillota</taxon>
        <taxon>Bacilli</taxon>
        <taxon>Bacillales</taxon>
        <taxon>Alicyclobacillaceae</taxon>
        <taxon>Collibacillus</taxon>
    </lineage>
</organism>
<dbReference type="Gene3D" id="1.10.630.10">
    <property type="entry name" value="Cytochrome P450"/>
    <property type="match status" value="1"/>
</dbReference>
<dbReference type="AlphaFoldDB" id="A0AAV4LHM3"/>
<dbReference type="InterPro" id="IPR002401">
    <property type="entry name" value="Cyt_P450_E_grp-I"/>
</dbReference>
<dbReference type="GO" id="GO:0005506">
    <property type="term" value="F:iron ion binding"/>
    <property type="evidence" value="ECO:0007669"/>
    <property type="project" value="InterPro"/>
</dbReference>
<protein>
    <submittedName>
        <fullName evidence="9">Cytochrome P450</fullName>
    </submittedName>
</protein>
<dbReference type="PROSITE" id="PS00086">
    <property type="entry name" value="CYTOCHROME_P450"/>
    <property type="match status" value="1"/>
</dbReference>
<dbReference type="GO" id="GO:0004497">
    <property type="term" value="F:monooxygenase activity"/>
    <property type="evidence" value="ECO:0007669"/>
    <property type="project" value="UniProtKB-KW"/>
</dbReference>
<dbReference type="GO" id="GO:0016705">
    <property type="term" value="F:oxidoreductase activity, acting on paired donors, with incorporation or reduction of molecular oxygen"/>
    <property type="evidence" value="ECO:0007669"/>
    <property type="project" value="InterPro"/>
</dbReference>
<evidence type="ECO:0000256" key="1">
    <source>
        <dbReference type="ARBA" id="ARBA00010617"/>
    </source>
</evidence>
<evidence type="ECO:0000256" key="6">
    <source>
        <dbReference type="ARBA" id="ARBA00023033"/>
    </source>
</evidence>
<dbReference type="PANTHER" id="PTHR24291:SF50">
    <property type="entry name" value="BIFUNCTIONAL ALBAFLAVENONE MONOOXYGENASE_TERPENE SYNTHASE"/>
    <property type="match status" value="1"/>
</dbReference>
<feature type="binding site" description="axial binding residue" evidence="7">
    <location>
        <position position="383"/>
    </location>
    <ligand>
        <name>heme</name>
        <dbReference type="ChEBI" id="CHEBI:30413"/>
    </ligand>
    <ligandPart>
        <name>Fe</name>
        <dbReference type="ChEBI" id="CHEBI:18248"/>
    </ligandPart>
</feature>
<dbReference type="SUPFAM" id="SSF48264">
    <property type="entry name" value="Cytochrome P450"/>
    <property type="match status" value="1"/>
</dbReference>
<dbReference type="Proteomes" id="UP001057291">
    <property type="component" value="Unassembled WGS sequence"/>
</dbReference>
<evidence type="ECO:0000313" key="9">
    <source>
        <dbReference type="EMBL" id="GIM47311.1"/>
    </source>
</evidence>
<keyword evidence="4 8" id="KW-0560">Oxidoreductase</keyword>
<dbReference type="InterPro" id="IPR036396">
    <property type="entry name" value="Cyt_P450_sf"/>
</dbReference>
<accession>A0AAV4LHM3</accession>
<comment type="similarity">
    <text evidence="1 8">Belongs to the cytochrome P450 family.</text>
</comment>
<dbReference type="PANTHER" id="PTHR24291">
    <property type="entry name" value="CYTOCHROME P450 FAMILY 4"/>
    <property type="match status" value="1"/>
</dbReference>
<comment type="cofactor">
    <cofactor evidence="7">
        <name>heme</name>
        <dbReference type="ChEBI" id="CHEBI:30413"/>
    </cofactor>
</comment>
<keyword evidence="6 8" id="KW-0503">Monooxygenase</keyword>